<reference evidence="1 2" key="1">
    <citation type="journal article" date="2022" name="G3 (Bethesda)">
        <title>Whole-genome sequence and methylome profiling of the almond [Prunus dulcis (Mill.) D.A. Webb] cultivar 'Nonpareil'.</title>
        <authorList>
            <person name="D'Amico-Willman K.M."/>
            <person name="Ouma W.Z."/>
            <person name="Meulia T."/>
            <person name="Sideli G.M."/>
            <person name="Gradziel T.M."/>
            <person name="Fresnedo-Ramirez J."/>
        </authorList>
    </citation>
    <scope>NUCLEOTIDE SEQUENCE [LARGE SCALE GENOMIC DNA]</scope>
    <source>
        <strain evidence="1">Clone GOH B32 T37-40</strain>
    </source>
</reference>
<gene>
    <name evidence="1" type="ORF">L3X38_032053</name>
</gene>
<keyword evidence="2" id="KW-1185">Reference proteome</keyword>
<dbReference type="Proteomes" id="UP001054821">
    <property type="component" value="Chromosome 6"/>
</dbReference>
<dbReference type="AlphaFoldDB" id="A0AAD4VFH5"/>
<dbReference type="EMBL" id="JAJFAZ020000006">
    <property type="protein sequence ID" value="KAI5322981.1"/>
    <property type="molecule type" value="Genomic_DNA"/>
</dbReference>
<evidence type="ECO:0000313" key="1">
    <source>
        <dbReference type="EMBL" id="KAI5322981.1"/>
    </source>
</evidence>
<comment type="caution">
    <text evidence="1">The sequence shown here is derived from an EMBL/GenBank/DDBJ whole genome shotgun (WGS) entry which is preliminary data.</text>
</comment>
<organism evidence="1 2">
    <name type="scientific">Prunus dulcis</name>
    <name type="common">Almond</name>
    <name type="synonym">Amygdalus dulcis</name>
    <dbReference type="NCBI Taxonomy" id="3755"/>
    <lineage>
        <taxon>Eukaryota</taxon>
        <taxon>Viridiplantae</taxon>
        <taxon>Streptophyta</taxon>
        <taxon>Embryophyta</taxon>
        <taxon>Tracheophyta</taxon>
        <taxon>Spermatophyta</taxon>
        <taxon>Magnoliopsida</taxon>
        <taxon>eudicotyledons</taxon>
        <taxon>Gunneridae</taxon>
        <taxon>Pentapetalae</taxon>
        <taxon>rosids</taxon>
        <taxon>fabids</taxon>
        <taxon>Rosales</taxon>
        <taxon>Rosaceae</taxon>
        <taxon>Amygdaloideae</taxon>
        <taxon>Amygdaleae</taxon>
        <taxon>Prunus</taxon>
    </lineage>
</organism>
<proteinExistence type="predicted"/>
<accession>A0AAD4VFH5</accession>
<evidence type="ECO:0000313" key="2">
    <source>
        <dbReference type="Proteomes" id="UP001054821"/>
    </source>
</evidence>
<name>A0AAD4VFH5_PRUDU</name>
<sequence>MAGGAGYENAVGHDRVEGLRPDSNAWRMGLGFVGETWGLRDSRAWSNVVRLCLEQPGLLERKVGLCSNEAGCAQKKCGQDFGTKEVLILGKGVAAKSFWFGILELFRLKSIGLEYI</sequence>
<protein>
    <submittedName>
        <fullName evidence="1">Uncharacterized protein</fullName>
    </submittedName>
</protein>